<feature type="domain" description="ISXO2-like transposase" evidence="2">
    <location>
        <begin position="103"/>
        <end position="207"/>
    </location>
</feature>
<accession>A0A0G4FD55</accession>
<dbReference type="SMART" id="SM01126">
    <property type="entry name" value="DDE_Tnp_IS1595"/>
    <property type="match status" value="1"/>
</dbReference>
<evidence type="ECO:0000259" key="2">
    <source>
        <dbReference type="SMART" id="SM01126"/>
    </source>
</evidence>
<dbReference type="PhylomeDB" id="A0A0G4FD55"/>
<dbReference type="InterPro" id="IPR024445">
    <property type="entry name" value="Tnp_ISXO2-like"/>
</dbReference>
<name>A0A0G4FD55_9ALVE</name>
<proteinExistence type="predicted"/>
<dbReference type="VEuPathDB" id="CryptoDB:Cvel_16421"/>
<sequence>METNPKNGIVNYRCRNKDCCRQPKGFSERAGGFLQRSAGGVHLSLGTIIRLVYYLLAGCAFGSILNMTKRSSHTVTDYTHYVEAVMAEDILWNGWGSKYGEGKIGGRDEEVEMDETKMGACKDGKGHPVEGVWCLVAVCRRTGRFVAEPVKCRCKKTIKWFLDRHVDKQSTLITDEFVTVDGTNTNTVEGLNFGLKRWTRRRNWRFESIIVPLLACAWRTAHHGNFWNAFWKAASEVRFPSHPYDDDGHSRTIIADHMDVLRNPPVCNCAEKKAKRRAKKEAKKAKAIRRQARRDTLPKAARAGMSDSESESDDPFDRAAEIALLDLLYKDEARERAAKKVRTDLSDQHT</sequence>
<gene>
    <name evidence="3" type="ORF">Cvel_16421</name>
</gene>
<organism evidence="3">
    <name type="scientific">Chromera velia CCMP2878</name>
    <dbReference type="NCBI Taxonomy" id="1169474"/>
    <lineage>
        <taxon>Eukaryota</taxon>
        <taxon>Sar</taxon>
        <taxon>Alveolata</taxon>
        <taxon>Colpodellida</taxon>
        <taxon>Chromeraceae</taxon>
        <taxon>Chromera</taxon>
    </lineage>
</organism>
<feature type="compositionally biased region" description="Basic residues" evidence="1">
    <location>
        <begin position="275"/>
        <end position="292"/>
    </location>
</feature>
<reference evidence="3" key="1">
    <citation type="submission" date="2014-11" db="EMBL/GenBank/DDBJ databases">
        <authorList>
            <person name="Otto D Thomas"/>
            <person name="Naeem Raeece"/>
        </authorList>
    </citation>
    <scope>NUCLEOTIDE SEQUENCE</scope>
</reference>
<evidence type="ECO:0000313" key="3">
    <source>
        <dbReference type="EMBL" id="CEM11092.1"/>
    </source>
</evidence>
<evidence type="ECO:0000256" key="1">
    <source>
        <dbReference type="SAM" id="MobiDB-lite"/>
    </source>
</evidence>
<feature type="region of interest" description="Disordered" evidence="1">
    <location>
        <begin position="275"/>
        <end position="315"/>
    </location>
</feature>
<dbReference type="EMBL" id="CDMZ01000291">
    <property type="protein sequence ID" value="CEM11092.1"/>
    <property type="molecule type" value="Genomic_DNA"/>
</dbReference>
<protein>
    <recommendedName>
        <fullName evidence="2">ISXO2-like transposase domain-containing protein</fullName>
    </recommendedName>
</protein>
<dbReference type="AlphaFoldDB" id="A0A0G4FD55"/>